<evidence type="ECO:0000313" key="1">
    <source>
        <dbReference type="EMBL" id="OLQ07188.1"/>
    </source>
</evidence>
<comment type="caution">
    <text evidence="1">The sequence shown here is derived from an EMBL/GenBank/DDBJ whole genome shotgun (WGS) entry which is preliminary data.</text>
</comment>
<sequence length="108" mass="12064">MPPKPRTLSRRLLRDCSDMVAVIVRTHFFRASDFFGFPVLGSTSPETGARNLLSNACLFPSVPHSDKQYMSPSANSPVASFPRSWQKRSSLRRRHLVLAGGTIRTFDA</sequence>
<name>A0A1Q9EII5_SYMMI</name>
<keyword evidence="2" id="KW-1185">Reference proteome</keyword>
<proteinExistence type="predicted"/>
<dbReference type="Proteomes" id="UP000186817">
    <property type="component" value="Unassembled WGS sequence"/>
</dbReference>
<accession>A0A1Q9EII5</accession>
<gene>
    <name evidence="1" type="ORF">AK812_SmicGene9453</name>
</gene>
<dbReference type="AlphaFoldDB" id="A0A1Q9EII5"/>
<evidence type="ECO:0000313" key="2">
    <source>
        <dbReference type="Proteomes" id="UP000186817"/>
    </source>
</evidence>
<reference evidence="1 2" key="1">
    <citation type="submission" date="2016-02" db="EMBL/GenBank/DDBJ databases">
        <title>Genome analysis of coral dinoflagellate symbionts highlights evolutionary adaptations to a symbiotic lifestyle.</title>
        <authorList>
            <person name="Aranda M."/>
            <person name="Li Y."/>
            <person name="Liew Y.J."/>
            <person name="Baumgarten S."/>
            <person name="Simakov O."/>
            <person name="Wilson M."/>
            <person name="Piel J."/>
            <person name="Ashoor H."/>
            <person name="Bougouffa S."/>
            <person name="Bajic V.B."/>
            <person name="Ryu T."/>
            <person name="Ravasi T."/>
            <person name="Bayer T."/>
            <person name="Micklem G."/>
            <person name="Kim H."/>
            <person name="Bhak J."/>
            <person name="Lajeunesse T.C."/>
            <person name="Voolstra C.R."/>
        </authorList>
    </citation>
    <scope>NUCLEOTIDE SEQUENCE [LARGE SCALE GENOMIC DNA]</scope>
    <source>
        <strain evidence="1 2">CCMP2467</strain>
    </source>
</reference>
<organism evidence="1 2">
    <name type="scientific">Symbiodinium microadriaticum</name>
    <name type="common">Dinoflagellate</name>
    <name type="synonym">Zooxanthella microadriatica</name>
    <dbReference type="NCBI Taxonomy" id="2951"/>
    <lineage>
        <taxon>Eukaryota</taxon>
        <taxon>Sar</taxon>
        <taxon>Alveolata</taxon>
        <taxon>Dinophyceae</taxon>
        <taxon>Suessiales</taxon>
        <taxon>Symbiodiniaceae</taxon>
        <taxon>Symbiodinium</taxon>
    </lineage>
</organism>
<dbReference type="EMBL" id="LSRX01000145">
    <property type="protein sequence ID" value="OLQ07188.1"/>
    <property type="molecule type" value="Genomic_DNA"/>
</dbReference>
<protein>
    <submittedName>
        <fullName evidence="1">Uncharacterized protein</fullName>
    </submittedName>
</protein>